<gene>
    <name evidence="1" type="ORF">EPI10_031844</name>
</gene>
<accession>A0A5B6X2R5</accession>
<dbReference type="GO" id="GO:0003676">
    <property type="term" value="F:nucleic acid binding"/>
    <property type="evidence" value="ECO:0007669"/>
    <property type="project" value="InterPro"/>
</dbReference>
<keyword evidence="2" id="KW-1185">Reference proteome</keyword>
<dbReference type="Gene3D" id="3.30.420.10">
    <property type="entry name" value="Ribonuclease H-like superfamily/Ribonuclease H"/>
    <property type="match status" value="1"/>
</dbReference>
<dbReference type="AlphaFoldDB" id="A0A5B6X2R5"/>
<dbReference type="SUPFAM" id="SSF53098">
    <property type="entry name" value="Ribonuclease H-like"/>
    <property type="match status" value="1"/>
</dbReference>
<reference evidence="2" key="1">
    <citation type="journal article" date="2019" name="Plant Biotechnol. J.">
        <title>Genome sequencing of the Australian wild diploid species Gossypium australe highlights disease resistance and delayed gland morphogenesis.</title>
        <authorList>
            <person name="Cai Y."/>
            <person name="Cai X."/>
            <person name="Wang Q."/>
            <person name="Wang P."/>
            <person name="Zhang Y."/>
            <person name="Cai C."/>
            <person name="Xu Y."/>
            <person name="Wang K."/>
            <person name="Zhou Z."/>
            <person name="Wang C."/>
            <person name="Geng S."/>
            <person name="Li B."/>
            <person name="Dong Q."/>
            <person name="Hou Y."/>
            <person name="Wang H."/>
            <person name="Ai P."/>
            <person name="Liu Z."/>
            <person name="Yi F."/>
            <person name="Sun M."/>
            <person name="An G."/>
            <person name="Cheng J."/>
            <person name="Zhang Y."/>
            <person name="Shi Q."/>
            <person name="Xie Y."/>
            <person name="Shi X."/>
            <person name="Chang Y."/>
            <person name="Huang F."/>
            <person name="Chen Y."/>
            <person name="Hong S."/>
            <person name="Mi L."/>
            <person name="Sun Q."/>
            <person name="Zhang L."/>
            <person name="Zhou B."/>
            <person name="Peng R."/>
            <person name="Zhang X."/>
            <person name="Liu F."/>
        </authorList>
    </citation>
    <scope>NUCLEOTIDE SEQUENCE [LARGE SCALE GENOMIC DNA]</scope>
    <source>
        <strain evidence="2">cv. PA1801</strain>
    </source>
</reference>
<dbReference type="Proteomes" id="UP000325315">
    <property type="component" value="Unassembled WGS sequence"/>
</dbReference>
<evidence type="ECO:0000313" key="1">
    <source>
        <dbReference type="EMBL" id="KAA3488063.1"/>
    </source>
</evidence>
<organism evidence="1 2">
    <name type="scientific">Gossypium australe</name>
    <dbReference type="NCBI Taxonomy" id="47621"/>
    <lineage>
        <taxon>Eukaryota</taxon>
        <taxon>Viridiplantae</taxon>
        <taxon>Streptophyta</taxon>
        <taxon>Embryophyta</taxon>
        <taxon>Tracheophyta</taxon>
        <taxon>Spermatophyta</taxon>
        <taxon>Magnoliopsida</taxon>
        <taxon>eudicotyledons</taxon>
        <taxon>Gunneridae</taxon>
        <taxon>Pentapetalae</taxon>
        <taxon>rosids</taxon>
        <taxon>malvids</taxon>
        <taxon>Malvales</taxon>
        <taxon>Malvaceae</taxon>
        <taxon>Malvoideae</taxon>
        <taxon>Gossypium</taxon>
    </lineage>
</organism>
<dbReference type="InterPro" id="IPR012337">
    <property type="entry name" value="RNaseH-like_sf"/>
</dbReference>
<dbReference type="PANTHER" id="PTHR45835">
    <property type="entry name" value="YALI0A06105P"/>
    <property type="match status" value="1"/>
</dbReference>
<sequence length="161" mass="18587">MDFMFGLPLSHSKNNLVWVIVDRLTKSVHFFPVHTNYPLENLVEFYVSEIVCLHGILTSIVSDRDSRFTSRFWKQLQELLGTKLQFSNSFLPHPKRHAQKLCDGFCAELESYFPLLEFAYNNSIHTSSGMSLFEALYGRKCRSPTCLVKFSEKKLVGSELI</sequence>
<evidence type="ECO:0000313" key="2">
    <source>
        <dbReference type="Proteomes" id="UP000325315"/>
    </source>
</evidence>
<dbReference type="PANTHER" id="PTHR45835:SF99">
    <property type="entry name" value="CHROMO DOMAIN-CONTAINING PROTEIN-RELATED"/>
    <property type="match status" value="1"/>
</dbReference>
<proteinExistence type="predicted"/>
<protein>
    <submittedName>
        <fullName evidence="1">Transposon Ty3-I Gag-Pol polyprotein</fullName>
    </submittedName>
</protein>
<name>A0A5B6X2R5_9ROSI</name>
<dbReference type="InterPro" id="IPR036397">
    <property type="entry name" value="RNaseH_sf"/>
</dbReference>
<dbReference type="OrthoDB" id="115950at2759"/>
<dbReference type="EMBL" id="SMMG02000001">
    <property type="protein sequence ID" value="KAA3488063.1"/>
    <property type="molecule type" value="Genomic_DNA"/>
</dbReference>
<comment type="caution">
    <text evidence="1">The sequence shown here is derived from an EMBL/GenBank/DDBJ whole genome shotgun (WGS) entry which is preliminary data.</text>
</comment>